<evidence type="ECO:0000313" key="3">
    <source>
        <dbReference type="Proteomes" id="UP000076555"/>
    </source>
</evidence>
<dbReference type="SMART" id="SM00880">
    <property type="entry name" value="CHAD"/>
    <property type="match status" value="1"/>
</dbReference>
<proteinExistence type="predicted"/>
<dbReference type="PANTHER" id="PTHR39339">
    <property type="entry name" value="SLR1444 PROTEIN"/>
    <property type="match status" value="1"/>
</dbReference>
<dbReference type="PROSITE" id="PS51708">
    <property type="entry name" value="CHAD"/>
    <property type="match status" value="1"/>
</dbReference>
<reference evidence="2 3" key="1">
    <citation type="submission" date="2016-04" db="EMBL/GenBank/DDBJ databases">
        <title>Draft Genome Assembly of the Bloom-forming Cyanobacterium Nodularia spumigena Strain CENA596 in Shrimp Production Ponds.</title>
        <authorList>
            <person name="Popin R.V."/>
            <person name="Rigonato J."/>
            <person name="Abreu V.A."/>
            <person name="Andreote A.P."/>
            <person name="Silveira S.B."/>
            <person name="Odebrecht C."/>
            <person name="Fiore M.F."/>
        </authorList>
    </citation>
    <scope>NUCLEOTIDE SEQUENCE [LARGE SCALE GENOMIC DNA]</scope>
    <source>
        <strain evidence="2 3">CENA596</strain>
    </source>
</reference>
<dbReference type="Proteomes" id="UP000076555">
    <property type="component" value="Unassembled WGS sequence"/>
</dbReference>
<dbReference type="EMBL" id="LWAJ01000040">
    <property type="protein sequence ID" value="KZL51163.1"/>
    <property type="molecule type" value="Genomic_DNA"/>
</dbReference>
<dbReference type="AlphaFoldDB" id="A0A161UY67"/>
<sequence length="331" mass="38547">MTLSIKPPVKNLKDYAYQAIQQHLNKTLKWEKQVKKDKDPEALHQMRVGMRRLRTAISRFNLVLDLPQPASDKKIGKIARRLGNLRDIDVLKETLVTRYQLHLPQKEQKVLQTAFDALDKQREKALFKTQTTLQSEAYKSLKQALKVWLDKPIYQPLASLPIQQVLPDLLLPEVSSFLLHPGWLVGTAVVDSEVKICTNWQPENIEQELTTQGESIHNLRKQAKRVRYQMELFSDLYGESYAAYVAEVKSIQDILGNLQDSVVMSEWLAEIFQSEIDAYLPTLAIVLKENRYQFWQQWQPLQERYLQAEHRHNFHLTILNSMPLNNHLSGE</sequence>
<name>A0A161UY67_NODSP</name>
<dbReference type="PANTHER" id="PTHR39339:SF1">
    <property type="entry name" value="CHAD DOMAIN-CONTAINING PROTEIN"/>
    <property type="match status" value="1"/>
</dbReference>
<dbReference type="InterPro" id="IPR007899">
    <property type="entry name" value="CHAD_dom"/>
</dbReference>
<feature type="domain" description="CHAD" evidence="1">
    <location>
        <begin position="9"/>
        <end position="311"/>
    </location>
</feature>
<accession>A0A161UY67</accession>
<protein>
    <submittedName>
        <fullName evidence="2">Metal-binding protein</fullName>
    </submittedName>
</protein>
<dbReference type="RefSeq" id="WP_063871599.1">
    <property type="nucleotide sequence ID" value="NZ_CAWMRI010000040.1"/>
</dbReference>
<dbReference type="InterPro" id="IPR038186">
    <property type="entry name" value="CHAD_dom_sf"/>
</dbReference>
<dbReference type="Gene3D" id="1.40.20.10">
    <property type="entry name" value="CHAD domain"/>
    <property type="match status" value="1"/>
</dbReference>
<dbReference type="OrthoDB" id="9777271at2"/>
<comment type="caution">
    <text evidence="2">The sequence shown here is derived from an EMBL/GenBank/DDBJ whole genome shotgun (WGS) entry which is preliminary data.</text>
</comment>
<evidence type="ECO:0000259" key="1">
    <source>
        <dbReference type="PROSITE" id="PS51708"/>
    </source>
</evidence>
<dbReference type="Pfam" id="PF05235">
    <property type="entry name" value="CHAD"/>
    <property type="match status" value="1"/>
</dbReference>
<evidence type="ECO:0000313" key="2">
    <source>
        <dbReference type="EMBL" id="KZL51163.1"/>
    </source>
</evidence>
<organism evidence="2 3">
    <name type="scientific">Nodularia spumigena CENA596</name>
    <dbReference type="NCBI Taxonomy" id="1819295"/>
    <lineage>
        <taxon>Bacteria</taxon>
        <taxon>Bacillati</taxon>
        <taxon>Cyanobacteriota</taxon>
        <taxon>Cyanophyceae</taxon>
        <taxon>Nostocales</taxon>
        <taxon>Nodulariaceae</taxon>
        <taxon>Nodularia</taxon>
    </lineage>
</organism>
<gene>
    <name evidence="2" type="ORF">A2T98_03660</name>
</gene>